<dbReference type="PANTHER" id="PTHR33116:SF86">
    <property type="entry name" value="REVERSE TRANSCRIPTASE DOMAIN-CONTAINING PROTEIN"/>
    <property type="match status" value="1"/>
</dbReference>
<feature type="domain" description="Reverse transcriptase zinc-binding" evidence="1">
    <location>
        <begin position="181"/>
        <end position="249"/>
    </location>
</feature>
<evidence type="ECO:0000313" key="2">
    <source>
        <dbReference type="EMBL" id="KAL0451278.1"/>
    </source>
</evidence>
<dbReference type="InterPro" id="IPR026960">
    <property type="entry name" value="RVT-Znf"/>
</dbReference>
<organism evidence="2">
    <name type="scientific">Sesamum latifolium</name>
    <dbReference type="NCBI Taxonomy" id="2727402"/>
    <lineage>
        <taxon>Eukaryota</taxon>
        <taxon>Viridiplantae</taxon>
        <taxon>Streptophyta</taxon>
        <taxon>Embryophyta</taxon>
        <taxon>Tracheophyta</taxon>
        <taxon>Spermatophyta</taxon>
        <taxon>Magnoliopsida</taxon>
        <taxon>eudicotyledons</taxon>
        <taxon>Gunneridae</taxon>
        <taxon>Pentapetalae</taxon>
        <taxon>asterids</taxon>
        <taxon>lamiids</taxon>
        <taxon>Lamiales</taxon>
        <taxon>Pedaliaceae</taxon>
        <taxon>Sesamum</taxon>
    </lineage>
</organism>
<comment type="caution">
    <text evidence="2">The sequence shown here is derived from an EMBL/GenBank/DDBJ whole genome shotgun (WGS) entry which is preliminary data.</text>
</comment>
<reference evidence="2" key="2">
    <citation type="journal article" date="2024" name="Plant">
        <title>Genomic evolution and insights into agronomic trait innovations of Sesamum species.</title>
        <authorList>
            <person name="Miao H."/>
            <person name="Wang L."/>
            <person name="Qu L."/>
            <person name="Liu H."/>
            <person name="Sun Y."/>
            <person name="Le M."/>
            <person name="Wang Q."/>
            <person name="Wei S."/>
            <person name="Zheng Y."/>
            <person name="Lin W."/>
            <person name="Duan Y."/>
            <person name="Cao H."/>
            <person name="Xiong S."/>
            <person name="Wang X."/>
            <person name="Wei L."/>
            <person name="Li C."/>
            <person name="Ma Q."/>
            <person name="Ju M."/>
            <person name="Zhao R."/>
            <person name="Li G."/>
            <person name="Mu C."/>
            <person name="Tian Q."/>
            <person name="Mei H."/>
            <person name="Zhang T."/>
            <person name="Gao T."/>
            <person name="Zhang H."/>
        </authorList>
    </citation>
    <scope>NUCLEOTIDE SEQUENCE</scope>
    <source>
        <strain evidence="2">KEN1</strain>
    </source>
</reference>
<protein>
    <recommendedName>
        <fullName evidence="1">Reverse transcriptase zinc-binding domain-containing protein</fullName>
    </recommendedName>
</protein>
<proteinExistence type="predicted"/>
<dbReference type="EMBL" id="JACGWN010000004">
    <property type="protein sequence ID" value="KAL0451278.1"/>
    <property type="molecule type" value="Genomic_DNA"/>
</dbReference>
<dbReference type="AlphaFoldDB" id="A0AAW2XC99"/>
<dbReference type="PANTHER" id="PTHR33116">
    <property type="entry name" value="REVERSE TRANSCRIPTASE ZINC-BINDING DOMAIN-CONTAINING PROTEIN-RELATED-RELATED"/>
    <property type="match status" value="1"/>
</dbReference>
<accession>A0AAW2XC99</accession>
<dbReference type="Pfam" id="PF13966">
    <property type="entry name" value="zf-RVT"/>
    <property type="match status" value="1"/>
</dbReference>
<evidence type="ECO:0000259" key="1">
    <source>
        <dbReference type="Pfam" id="PF13966"/>
    </source>
</evidence>
<name>A0AAW2XC99_9LAMI</name>
<sequence>MINKQKSAVIFSKNVDNDTRLALASILGIPVVPKHDKYLGLPTAGGVVLIKSVILTIPSYVMSCFRLPDSLLSEIEARLGSNPSFTWRSLLGTRELLAAGLRWRIGDWLSVPIIGQSWLPRPDTFQLVFRPYSLPNNTKVVALISPSRTWNSDLVRSEFHPIDADCILNVELLETESRDELIWHFEKNSRFSVRSAYRSCYSSRNAIPTGANLRKRGIQVDGVCLFGSGQEVEDLVHVLCLCSFARLVWALSDLPWGAVAYQTGSIEAWLRSVHREIRGPEYDVFLTICWALWRNRNNRLFEGKGMQAHEIITLAKKNCLMRV</sequence>
<gene>
    <name evidence="2" type="ORF">Slati_1105900</name>
</gene>
<reference evidence="2" key="1">
    <citation type="submission" date="2020-06" db="EMBL/GenBank/DDBJ databases">
        <authorList>
            <person name="Li T."/>
            <person name="Hu X."/>
            <person name="Zhang T."/>
            <person name="Song X."/>
            <person name="Zhang H."/>
            <person name="Dai N."/>
            <person name="Sheng W."/>
            <person name="Hou X."/>
            <person name="Wei L."/>
        </authorList>
    </citation>
    <scope>NUCLEOTIDE SEQUENCE</scope>
    <source>
        <strain evidence="2">KEN1</strain>
        <tissue evidence="2">Leaf</tissue>
    </source>
</reference>